<evidence type="ECO:0000313" key="2">
    <source>
        <dbReference type="Proteomes" id="UP000661112"/>
    </source>
</evidence>
<keyword evidence="2" id="KW-1185">Reference proteome</keyword>
<dbReference type="EMBL" id="JACJSG010000016">
    <property type="protein sequence ID" value="MBD2501666.1"/>
    <property type="molecule type" value="Genomic_DNA"/>
</dbReference>
<organism evidence="1 2">
    <name type="scientific">Anabaena azotica FACHB-119</name>
    <dbReference type="NCBI Taxonomy" id="947527"/>
    <lineage>
        <taxon>Bacteria</taxon>
        <taxon>Bacillati</taxon>
        <taxon>Cyanobacteriota</taxon>
        <taxon>Cyanophyceae</taxon>
        <taxon>Nostocales</taxon>
        <taxon>Nostocaceae</taxon>
        <taxon>Anabaena</taxon>
        <taxon>Anabaena azotica</taxon>
    </lineage>
</organism>
<evidence type="ECO:0000313" key="1">
    <source>
        <dbReference type="EMBL" id="MBD2501666.1"/>
    </source>
</evidence>
<accession>A0ABR8D694</accession>
<sequence length="99" mass="11962">MQDYELIWDFLREFFNYEHYAIAIEKARYAIASNKVYKENWLRIVQVIQNRELLPRQPLTLVHEGANQVLDENSDDEAYIWLAKMVHNVERTDGKIEEY</sequence>
<protein>
    <submittedName>
        <fullName evidence="1">Uncharacterized protein</fullName>
    </submittedName>
</protein>
<comment type="caution">
    <text evidence="1">The sequence shown here is derived from an EMBL/GenBank/DDBJ whole genome shotgun (WGS) entry which is preliminary data.</text>
</comment>
<name>A0ABR8D694_9NOST</name>
<proteinExistence type="predicted"/>
<gene>
    <name evidence="1" type="ORF">H6G83_13820</name>
</gene>
<reference evidence="1 2" key="1">
    <citation type="journal article" date="2020" name="ISME J.">
        <title>Comparative genomics reveals insights into cyanobacterial evolution and habitat adaptation.</title>
        <authorList>
            <person name="Chen M.Y."/>
            <person name="Teng W.K."/>
            <person name="Zhao L."/>
            <person name="Hu C.X."/>
            <person name="Zhou Y.K."/>
            <person name="Han B.P."/>
            <person name="Song L.R."/>
            <person name="Shu W.S."/>
        </authorList>
    </citation>
    <scope>NUCLEOTIDE SEQUENCE [LARGE SCALE GENOMIC DNA]</scope>
    <source>
        <strain evidence="1 2">FACHB-119</strain>
    </source>
</reference>
<dbReference type="Proteomes" id="UP000661112">
    <property type="component" value="Unassembled WGS sequence"/>
</dbReference>
<dbReference type="RefSeq" id="WP_190472910.1">
    <property type="nucleotide sequence ID" value="NZ_JACJSG010000016.1"/>
</dbReference>